<organism evidence="2 3">
    <name type="scientific">Nicrophorus vespilloides</name>
    <name type="common">Boreal carrion beetle</name>
    <dbReference type="NCBI Taxonomy" id="110193"/>
    <lineage>
        <taxon>Eukaryota</taxon>
        <taxon>Metazoa</taxon>
        <taxon>Ecdysozoa</taxon>
        <taxon>Arthropoda</taxon>
        <taxon>Hexapoda</taxon>
        <taxon>Insecta</taxon>
        <taxon>Pterygota</taxon>
        <taxon>Neoptera</taxon>
        <taxon>Endopterygota</taxon>
        <taxon>Coleoptera</taxon>
        <taxon>Polyphaga</taxon>
        <taxon>Staphyliniformia</taxon>
        <taxon>Silphidae</taxon>
        <taxon>Nicrophorinae</taxon>
        <taxon>Nicrophorus</taxon>
    </lineage>
</organism>
<dbReference type="PANTHER" id="PTHR11012">
    <property type="entry name" value="PROTEIN KINASE-LIKE DOMAIN-CONTAINING"/>
    <property type="match status" value="1"/>
</dbReference>
<dbReference type="Proteomes" id="UP000695000">
    <property type="component" value="Unplaced"/>
</dbReference>
<feature type="domain" description="CHK kinase-like" evidence="1">
    <location>
        <begin position="99"/>
        <end position="291"/>
    </location>
</feature>
<sequence>MACVETFIEDVLRKEDLQEVSIEYGTSSGGFVGDVSTAVVHHSRGIINLFIKKNESELAKIMSKYETNFYEVIVPKLNAISGNSWRDVPKCYLSTETEIILENVCAKGFHLWKELGHPLSSEYIEAVLKCYGQFHGLSFALKQLEPEVFEEISFSDYEPMILALNAYKNDTIISNFTDIATKSFGEEDEECKKAFKKFINDDILTFLEELKAEDKYNVIVHGDCWTNNFMFREREGDIDVRMLDFQLARKASPIVDLSYFLTTSGCSKDVFNNVDAFLKIYHDALVNTLDRLHCDPDVFPFGELKRQWCKYGRYGTFWSMAISKMMIADKEEVEAAHTDRGIFHSFYFTSKNEAIYDERMNMIIKYFFK</sequence>
<proteinExistence type="predicted"/>
<dbReference type="InterPro" id="IPR011009">
    <property type="entry name" value="Kinase-like_dom_sf"/>
</dbReference>
<dbReference type="PANTHER" id="PTHR11012:SF30">
    <property type="entry name" value="PROTEIN KINASE-LIKE DOMAIN-CONTAINING"/>
    <property type="match status" value="1"/>
</dbReference>
<keyword evidence="2" id="KW-1185">Reference proteome</keyword>
<name>A0ABM1NEI2_NICVS</name>
<dbReference type="SMART" id="SM00587">
    <property type="entry name" value="CHK"/>
    <property type="match status" value="1"/>
</dbReference>
<gene>
    <name evidence="3" type="primary">LOC108568569</name>
</gene>
<evidence type="ECO:0000313" key="3">
    <source>
        <dbReference type="RefSeq" id="XP_017785232.1"/>
    </source>
</evidence>
<dbReference type="RefSeq" id="XP_017785232.1">
    <property type="nucleotide sequence ID" value="XM_017929743.1"/>
</dbReference>
<dbReference type="SUPFAM" id="SSF56112">
    <property type="entry name" value="Protein kinase-like (PK-like)"/>
    <property type="match status" value="1"/>
</dbReference>
<reference evidence="3" key="1">
    <citation type="submission" date="2025-08" db="UniProtKB">
        <authorList>
            <consortium name="RefSeq"/>
        </authorList>
    </citation>
    <scope>IDENTIFICATION</scope>
    <source>
        <tissue evidence="3">Whole Larva</tissue>
    </source>
</reference>
<dbReference type="Gene3D" id="3.90.1200.10">
    <property type="match status" value="1"/>
</dbReference>
<evidence type="ECO:0000313" key="2">
    <source>
        <dbReference type="Proteomes" id="UP000695000"/>
    </source>
</evidence>
<dbReference type="InterPro" id="IPR004119">
    <property type="entry name" value="EcKL"/>
</dbReference>
<evidence type="ECO:0000259" key="1">
    <source>
        <dbReference type="SMART" id="SM00587"/>
    </source>
</evidence>
<dbReference type="GeneID" id="108568569"/>
<dbReference type="Pfam" id="PF02958">
    <property type="entry name" value="EcKL"/>
    <property type="match status" value="1"/>
</dbReference>
<protein>
    <submittedName>
        <fullName evidence="3">Uncharacterized protein LOC108568569</fullName>
    </submittedName>
</protein>
<dbReference type="InterPro" id="IPR015897">
    <property type="entry name" value="CHK_kinase-like"/>
</dbReference>
<accession>A0ABM1NEI2</accession>